<dbReference type="AlphaFoldDB" id="A0A940YHD7"/>
<feature type="transmembrane region" description="Helical" evidence="1">
    <location>
        <begin position="87"/>
        <end position="106"/>
    </location>
</feature>
<comment type="caution">
    <text evidence="2">The sequence shown here is derived from an EMBL/GenBank/DDBJ whole genome shotgun (WGS) entry which is preliminary data.</text>
</comment>
<evidence type="ECO:0000256" key="1">
    <source>
        <dbReference type="SAM" id="Phobius"/>
    </source>
</evidence>
<reference evidence="2 3" key="1">
    <citation type="submission" date="2021-04" db="EMBL/GenBank/DDBJ databases">
        <title>The genome sequence of Ideonella sp. 3Y2.</title>
        <authorList>
            <person name="Liu Y."/>
        </authorList>
    </citation>
    <scope>NUCLEOTIDE SEQUENCE [LARGE SCALE GENOMIC DNA]</scope>
    <source>
        <strain evidence="2 3">3Y2</strain>
    </source>
</reference>
<gene>
    <name evidence="2" type="ORF">KAK03_18920</name>
</gene>
<sequence length="179" mass="19852">MDIVAHSLWAGLGVAAVARRWPVSTSQARTAVALAALPDIGHLIPIALWALLGGGTWAALQGYAFATPGAEPWLPSAVQAWSHTLHCVMHSAVVASVVTMVAWLRWRWLLVPLAGWWSHIVIDVFTHSSEYYPSPVLYPITDRGFDGIAWPTPWFMVLNYALLVVAAIWLRRSPRWQPR</sequence>
<proteinExistence type="predicted"/>
<organism evidence="2 3">
    <name type="scientific">Ideonella alba</name>
    <dbReference type="NCBI Taxonomy" id="2824118"/>
    <lineage>
        <taxon>Bacteria</taxon>
        <taxon>Pseudomonadati</taxon>
        <taxon>Pseudomonadota</taxon>
        <taxon>Betaproteobacteria</taxon>
        <taxon>Burkholderiales</taxon>
        <taxon>Sphaerotilaceae</taxon>
        <taxon>Ideonella</taxon>
    </lineage>
</organism>
<evidence type="ECO:0000313" key="2">
    <source>
        <dbReference type="EMBL" id="MBQ0932555.1"/>
    </source>
</evidence>
<feature type="transmembrane region" description="Helical" evidence="1">
    <location>
        <begin position="44"/>
        <end position="66"/>
    </location>
</feature>
<dbReference type="RefSeq" id="WP_210856221.1">
    <property type="nucleotide sequence ID" value="NZ_JAGQDD010000017.1"/>
</dbReference>
<keyword evidence="1" id="KW-0812">Transmembrane</keyword>
<dbReference type="EMBL" id="JAGQDD010000017">
    <property type="protein sequence ID" value="MBQ0932555.1"/>
    <property type="molecule type" value="Genomic_DNA"/>
</dbReference>
<name>A0A940YHD7_9BURK</name>
<dbReference type="Proteomes" id="UP000676246">
    <property type="component" value="Unassembled WGS sequence"/>
</dbReference>
<feature type="transmembrane region" description="Helical" evidence="1">
    <location>
        <begin position="148"/>
        <end position="170"/>
    </location>
</feature>
<keyword evidence="1" id="KW-1133">Transmembrane helix</keyword>
<protein>
    <submittedName>
        <fullName evidence="2">Uncharacterized protein</fullName>
    </submittedName>
</protein>
<accession>A0A940YHD7</accession>
<evidence type="ECO:0000313" key="3">
    <source>
        <dbReference type="Proteomes" id="UP000676246"/>
    </source>
</evidence>
<keyword evidence="3" id="KW-1185">Reference proteome</keyword>
<keyword evidence="1" id="KW-0472">Membrane</keyword>